<accession>A0A1E2RWK0</accession>
<comment type="caution">
    <text evidence="2">The sequence shown here is derived from an EMBL/GenBank/DDBJ whole genome shotgun (WGS) entry which is preliminary data.</text>
</comment>
<name>A0A1E2RWK0_9HYPH</name>
<dbReference type="STRING" id="1177755.A7A08_02348"/>
<dbReference type="EMBL" id="MASI01000006">
    <property type="protein sequence ID" value="ODA66581.1"/>
    <property type="molecule type" value="Genomic_DNA"/>
</dbReference>
<evidence type="ECO:0000256" key="1">
    <source>
        <dbReference type="SAM" id="Phobius"/>
    </source>
</evidence>
<dbReference type="Proteomes" id="UP000095087">
    <property type="component" value="Unassembled WGS sequence"/>
</dbReference>
<keyword evidence="1" id="KW-1133">Transmembrane helix</keyword>
<feature type="transmembrane region" description="Helical" evidence="1">
    <location>
        <begin position="43"/>
        <end position="61"/>
    </location>
</feature>
<feature type="transmembrane region" description="Helical" evidence="1">
    <location>
        <begin position="20"/>
        <end position="37"/>
    </location>
</feature>
<dbReference type="RefSeq" id="WP_069095562.1">
    <property type="nucleotide sequence ID" value="NZ_MASI01000006.1"/>
</dbReference>
<sequence length="78" mass="8641">MSWTPNEITDREAVKRRNGFVKAGFVAWGLAFLFQNVPDMQAIAAWLIVGGLVAFIVAWNTKTKLKKKGEVGVYGRDG</sequence>
<evidence type="ECO:0000313" key="3">
    <source>
        <dbReference type="Proteomes" id="UP000095087"/>
    </source>
</evidence>
<organism evidence="2 3">
    <name type="scientific">Methyloligella halotolerans</name>
    <dbReference type="NCBI Taxonomy" id="1177755"/>
    <lineage>
        <taxon>Bacteria</taxon>
        <taxon>Pseudomonadati</taxon>
        <taxon>Pseudomonadota</taxon>
        <taxon>Alphaproteobacteria</taxon>
        <taxon>Hyphomicrobiales</taxon>
        <taxon>Hyphomicrobiaceae</taxon>
        <taxon>Methyloligella</taxon>
    </lineage>
</organism>
<keyword evidence="1" id="KW-0812">Transmembrane</keyword>
<protein>
    <submittedName>
        <fullName evidence="2">Uncharacterized protein</fullName>
    </submittedName>
</protein>
<reference evidence="2 3" key="1">
    <citation type="submission" date="2016-07" db="EMBL/GenBank/DDBJ databases">
        <title>Draft genome sequence of Methyloligella halotolerans C2T (VKM B-2706T=CCUG 61687T=DSM 25045T), a halotolerant polyhydroxybutyrate accumulating methylotroph.</title>
        <authorList>
            <person name="Vasilenko O.V."/>
            <person name="Doronina N.V."/>
            <person name="Poroshina M.N."/>
            <person name="Tarlachkov S.V."/>
            <person name="Trotsenko Y.A."/>
        </authorList>
    </citation>
    <scope>NUCLEOTIDE SEQUENCE [LARGE SCALE GENOMIC DNA]</scope>
    <source>
        <strain evidence="2 3">VKM B-2706</strain>
    </source>
</reference>
<gene>
    <name evidence="2" type="ORF">A7A08_02348</name>
</gene>
<keyword evidence="1" id="KW-0472">Membrane</keyword>
<evidence type="ECO:0000313" key="2">
    <source>
        <dbReference type="EMBL" id="ODA66581.1"/>
    </source>
</evidence>
<dbReference type="AlphaFoldDB" id="A0A1E2RWK0"/>
<keyword evidence="3" id="KW-1185">Reference proteome</keyword>
<proteinExistence type="predicted"/>